<protein>
    <submittedName>
        <fullName evidence="5">Tetratricopeptide repeat protein</fullName>
    </submittedName>
</protein>
<dbReference type="InterPro" id="IPR011990">
    <property type="entry name" value="TPR-like_helical_dom_sf"/>
</dbReference>
<dbReference type="AlphaFoldDB" id="A0A9X1YBG9"/>
<dbReference type="SUPFAM" id="SSF48452">
    <property type="entry name" value="TPR-like"/>
    <property type="match status" value="1"/>
</dbReference>
<dbReference type="SMART" id="SM00028">
    <property type="entry name" value="TPR"/>
    <property type="match status" value="4"/>
</dbReference>
<name>A0A9X1YBG9_9PROT</name>
<dbReference type="Proteomes" id="UP001139516">
    <property type="component" value="Unassembled WGS sequence"/>
</dbReference>
<feature type="repeat" description="TPR" evidence="3">
    <location>
        <begin position="187"/>
        <end position="220"/>
    </location>
</feature>
<dbReference type="PROSITE" id="PS50005">
    <property type="entry name" value="TPR"/>
    <property type="match status" value="2"/>
</dbReference>
<evidence type="ECO:0000313" key="5">
    <source>
        <dbReference type="EMBL" id="MCK8785885.1"/>
    </source>
</evidence>
<gene>
    <name evidence="5" type="ORF">M0638_16015</name>
</gene>
<dbReference type="RefSeq" id="WP_248668005.1">
    <property type="nucleotide sequence ID" value="NZ_JALPRX010000070.1"/>
</dbReference>
<feature type="region of interest" description="Disordered" evidence="4">
    <location>
        <begin position="38"/>
        <end position="82"/>
    </location>
</feature>
<evidence type="ECO:0000256" key="3">
    <source>
        <dbReference type="PROSITE-ProRule" id="PRU00339"/>
    </source>
</evidence>
<evidence type="ECO:0000313" key="6">
    <source>
        <dbReference type="Proteomes" id="UP001139516"/>
    </source>
</evidence>
<feature type="repeat" description="TPR" evidence="3">
    <location>
        <begin position="153"/>
        <end position="186"/>
    </location>
</feature>
<keyword evidence="1" id="KW-0677">Repeat</keyword>
<accession>A0A9X1YBG9</accession>
<organism evidence="5 6">
    <name type="scientific">Roseomonas acroporae</name>
    <dbReference type="NCBI Taxonomy" id="2937791"/>
    <lineage>
        <taxon>Bacteria</taxon>
        <taxon>Pseudomonadati</taxon>
        <taxon>Pseudomonadota</taxon>
        <taxon>Alphaproteobacteria</taxon>
        <taxon>Acetobacterales</taxon>
        <taxon>Roseomonadaceae</taxon>
        <taxon>Roseomonas</taxon>
    </lineage>
</organism>
<dbReference type="Gene3D" id="1.25.40.10">
    <property type="entry name" value="Tetratricopeptide repeat domain"/>
    <property type="match status" value="2"/>
</dbReference>
<dbReference type="PANTHER" id="PTHR44858">
    <property type="entry name" value="TETRATRICOPEPTIDE REPEAT PROTEIN 6"/>
    <property type="match status" value="1"/>
</dbReference>
<dbReference type="Pfam" id="PF13432">
    <property type="entry name" value="TPR_16"/>
    <property type="match status" value="1"/>
</dbReference>
<evidence type="ECO:0000256" key="2">
    <source>
        <dbReference type="ARBA" id="ARBA00022803"/>
    </source>
</evidence>
<evidence type="ECO:0000256" key="4">
    <source>
        <dbReference type="SAM" id="MobiDB-lite"/>
    </source>
</evidence>
<proteinExistence type="predicted"/>
<dbReference type="EMBL" id="JALPRX010000070">
    <property type="protein sequence ID" value="MCK8785885.1"/>
    <property type="molecule type" value="Genomic_DNA"/>
</dbReference>
<reference evidence="5" key="1">
    <citation type="submission" date="2022-04" db="EMBL/GenBank/DDBJ databases">
        <title>Roseomonas acroporae sp. nov., isolated from coral Acropora digitifera.</title>
        <authorList>
            <person name="Sun H."/>
        </authorList>
    </citation>
    <scope>NUCLEOTIDE SEQUENCE</scope>
    <source>
        <strain evidence="5">NAR14</strain>
    </source>
</reference>
<keyword evidence="6" id="KW-1185">Reference proteome</keyword>
<keyword evidence="2 3" id="KW-0802">TPR repeat</keyword>
<comment type="caution">
    <text evidence="5">The sequence shown here is derived from an EMBL/GenBank/DDBJ whole genome shotgun (WGS) entry which is preliminary data.</text>
</comment>
<evidence type="ECO:0000256" key="1">
    <source>
        <dbReference type="ARBA" id="ARBA00022737"/>
    </source>
</evidence>
<dbReference type="InterPro" id="IPR050498">
    <property type="entry name" value="Ycf3"/>
</dbReference>
<dbReference type="InterPro" id="IPR019734">
    <property type="entry name" value="TPR_rpt"/>
</dbReference>
<sequence length="308" mass="32147">MRAARPLLLGTLVAVLALGAGTVWKLDLGSFRNGAETPVGGAAAEAPPRTVDVAETGTTGDNSPASADDELLPTPPDPPRLADGPEYERCLALLRTDAEGARAFADAWEATGGGEGAQHCAALAILAAGDPERAANRLEQIAGRSHAGPAARAAVYAQAGQAWLMVGNTDRAFGAITLALTLTPSDIDLLVDRSVALAAAGRYADAIEDLNRAVDLDPRRADAWVFRAAAWRHLDRVELAADDVARALEAAPDNPEALLERGIIRQLRGDTAGARADWRRTIALAPDSATADLAQQNLALNEAGPQRR</sequence>
<dbReference type="PANTHER" id="PTHR44858:SF1">
    <property type="entry name" value="UDP-N-ACETYLGLUCOSAMINE--PEPTIDE N-ACETYLGLUCOSAMINYLTRANSFERASE SPINDLY-RELATED"/>
    <property type="match status" value="1"/>
</dbReference>
<feature type="compositionally biased region" description="Polar residues" evidence="4">
    <location>
        <begin position="56"/>
        <end position="65"/>
    </location>
</feature>